<comment type="caution">
    <text evidence="2">The sequence shown here is derived from an EMBL/GenBank/DDBJ whole genome shotgun (WGS) entry which is preliminary data.</text>
</comment>
<keyword evidence="3" id="KW-1185">Reference proteome</keyword>
<dbReference type="AlphaFoldDB" id="A0A8H5N117"/>
<evidence type="ECO:0000259" key="1">
    <source>
        <dbReference type="Pfam" id="PF06985"/>
    </source>
</evidence>
<accession>A0A8H5N117</accession>
<proteinExistence type="predicted"/>
<gene>
    <name evidence="2" type="ORF">FNAPI_8461</name>
</gene>
<dbReference type="EMBL" id="JAAOAO010000324">
    <property type="protein sequence ID" value="KAF5547630.1"/>
    <property type="molecule type" value="Genomic_DNA"/>
</dbReference>
<protein>
    <submittedName>
        <fullName evidence="2">Heterokaryon incompatibility 6 OR allele</fullName>
    </submittedName>
</protein>
<dbReference type="Pfam" id="PF26639">
    <property type="entry name" value="Het-6_barrel"/>
    <property type="match status" value="1"/>
</dbReference>
<organism evidence="2 3">
    <name type="scientific">Fusarium napiforme</name>
    <dbReference type="NCBI Taxonomy" id="42672"/>
    <lineage>
        <taxon>Eukaryota</taxon>
        <taxon>Fungi</taxon>
        <taxon>Dikarya</taxon>
        <taxon>Ascomycota</taxon>
        <taxon>Pezizomycotina</taxon>
        <taxon>Sordariomycetes</taxon>
        <taxon>Hypocreomycetidae</taxon>
        <taxon>Hypocreales</taxon>
        <taxon>Nectriaceae</taxon>
        <taxon>Fusarium</taxon>
        <taxon>Fusarium fujikuroi species complex</taxon>
    </lineage>
</organism>
<name>A0A8H5N117_9HYPO</name>
<reference evidence="2 3" key="1">
    <citation type="submission" date="2020-05" db="EMBL/GenBank/DDBJ databases">
        <title>Identification and distribution of gene clusters putatively required for synthesis of sphingolipid metabolism inhibitors in phylogenetically diverse species of the filamentous fungus Fusarium.</title>
        <authorList>
            <person name="Kim H.-S."/>
            <person name="Busman M."/>
            <person name="Brown D.W."/>
            <person name="Divon H."/>
            <person name="Uhlig S."/>
            <person name="Proctor R.H."/>
        </authorList>
    </citation>
    <scope>NUCLEOTIDE SEQUENCE [LARGE SCALE GENOMIC DNA]</scope>
    <source>
        <strain evidence="2 3">NRRL 25196</strain>
    </source>
</reference>
<dbReference type="InterPro" id="IPR052895">
    <property type="entry name" value="HetReg/Transcr_Mod"/>
</dbReference>
<feature type="domain" description="Heterokaryon incompatibility" evidence="1">
    <location>
        <begin position="47"/>
        <end position="201"/>
    </location>
</feature>
<evidence type="ECO:0000313" key="2">
    <source>
        <dbReference type="EMBL" id="KAF5547630.1"/>
    </source>
</evidence>
<dbReference type="Pfam" id="PF06985">
    <property type="entry name" value="HET"/>
    <property type="match status" value="1"/>
</dbReference>
<dbReference type="Proteomes" id="UP000574317">
    <property type="component" value="Unassembled WGS sequence"/>
</dbReference>
<dbReference type="PANTHER" id="PTHR24148">
    <property type="entry name" value="ANKYRIN REPEAT DOMAIN-CONTAINING PROTEIN 39 HOMOLOG-RELATED"/>
    <property type="match status" value="1"/>
</dbReference>
<evidence type="ECO:0000313" key="3">
    <source>
        <dbReference type="Proteomes" id="UP000574317"/>
    </source>
</evidence>
<dbReference type="PANTHER" id="PTHR24148:SF73">
    <property type="entry name" value="HET DOMAIN PROTEIN (AFU_ORTHOLOGUE AFUA_8G01020)"/>
    <property type="match status" value="1"/>
</dbReference>
<dbReference type="InterPro" id="IPR010730">
    <property type="entry name" value="HET"/>
</dbReference>
<sequence length="646" mass="72886">MAINQSFPYEELPNTQSFRLFKIEKGDSNCTVSCTLRSHSLEMAPLYQALSYVWGPPATSNGKSIQCNGHDFFVTDNLYGALLRLREIRDCRLIWIDQICINQNDLQERCQQVSIMRDIYSKAELVNAWLGVTDSPESARVAEMISIMASDSWPGIENSTDPVDDKTLESLGLPAKDSQTWVAFNNMLALPYFSRVWIIQEIAVAKSYRILWGSIIIPGATFRRSAAGWLFIPGVLQNTATAHAVKNAIMVLVGNHQSKDWPHLVSRFVEHEASDPRDKIYAFIGLADQRGYDIVADYNKPVLEVYQDFVRKAIAVTENLDILRFSTVQDLDTKTRPLWVPRFHKLQKQPIFSQEEALSSKNTAARMDQDTDQGTLSLRGIHVDAVAIAIMPSMPSEDVWEEVKARTWAKDPRLTEEMILDSLGWGPVAWILQAFEMMMQHEDIILEKNGIDLTTLLLSTLTAHLDPTRYLVAFKEYLSSAILRFLVIKDKEEEITTLLRLLHLVLQLCPPIPERQAIFDDEEEIQQLRNILTEVYGSQDEIDSSVELVKSLKIPPPTGQSKTPNSFKHALQVDRMFFITELGFVGFGAMSMKPGDHICVLYGGCTPFAMRPVDGAGDEDYLFLGETFVNGLMDGEALDHESAVEK</sequence>